<name>A0A1T4MC51_9BACT</name>
<evidence type="ECO:0000256" key="7">
    <source>
        <dbReference type="ARBA" id="ARBA00023136"/>
    </source>
</evidence>
<feature type="transmembrane region" description="Helical" evidence="8">
    <location>
        <begin position="12"/>
        <end position="32"/>
    </location>
</feature>
<evidence type="ECO:0000256" key="8">
    <source>
        <dbReference type="SAM" id="Phobius"/>
    </source>
</evidence>
<evidence type="ECO:0000256" key="3">
    <source>
        <dbReference type="ARBA" id="ARBA00022448"/>
    </source>
</evidence>
<evidence type="ECO:0000256" key="2">
    <source>
        <dbReference type="ARBA" id="ARBA00009773"/>
    </source>
</evidence>
<feature type="transmembrane region" description="Helical" evidence="8">
    <location>
        <begin position="273"/>
        <end position="292"/>
    </location>
</feature>
<evidence type="ECO:0000256" key="5">
    <source>
        <dbReference type="ARBA" id="ARBA00022692"/>
    </source>
</evidence>
<feature type="transmembrane region" description="Helical" evidence="8">
    <location>
        <begin position="304"/>
        <end position="327"/>
    </location>
</feature>
<feature type="transmembrane region" description="Helical" evidence="8">
    <location>
        <begin position="68"/>
        <end position="88"/>
    </location>
</feature>
<sequence>MPLSRLSRSIDLPLYSKLSQVILGLIGFFYIIYIGRDVLTPVVFSLVFAILLNPAINFLCGRGLNRPLAILIVLAVSFLAVLGLLYFIGIQLSMFADTFPQFKKNFESMFNDILNWVSRTFNVARPQIDQWVNNVKKDSMGNGTAVIGQTLGSITGVLAMLFLMPVYMFTILFYKPLLLQFVASLFDKRQHTVVAEVLQETKVLIQSYLAGLLIEMVIVAVMNAGGLLIIGVKYAILLGILGALLNLIPYIGGIIAIALPVIIALATGNPNQVIWVVALYLFNQFIDNNIVVPRIVASKVKINAFISILVVFIGGALWGISGMFLSIPITAIAKVIFDRIDGLQPFGLLLGDNQPDLGKQIFRFKKPARKKEDNA</sequence>
<evidence type="ECO:0000313" key="10">
    <source>
        <dbReference type="Proteomes" id="UP000190888"/>
    </source>
</evidence>
<dbReference type="AlphaFoldDB" id="A0A1T4MC51"/>
<keyword evidence="5 8" id="KW-0812">Transmembrane</keyword>
<feature type="transmembrane region" description="Helical" evidence="8">
    <location>
        <begin position="38"/>
        <end position="56"/>
    </location>
</feature>
<dbReference type="Proteomes" id="UP000190888">
    <property type="component" value="Unassembled WGS sequence"/>
</dbReference>
<protein>
    <submittedName>
        <fullName evidence="9">Predicted PurR-regulated permease PerM</fullName>
    </submittedName>
</protein>
<dbReference type="EMBL" id="FUWH01000003">
    <property type="protein sequence ID" value="SJZ64456.1"/>
    <property type="molecule type" value="Genomic_DNA"/>
</dbReference>
<dbReference type="OrthoDB" id="9793390at2"/>
<keyword evidence="10" id="KW-1185">Reference proteome</keyword>
<evidence type="ECO:0000256" key="6">
    <source>
        <dbReference type="ARBA" id="ARBA00022989"/>
    </source>
</evidence>
<comment type="subcellular location">
    <subcellularLocation>
        <location evidence="1">Cell membrane</location>
        <topology evidence="1">Multi-pass membrane protein</topology>
    </subcellularLocation>
</comment>
<dbReference type="Pfam" id="PF01594">
    <property type="entry name" value="AI-2E_transport"/>
    <property type="match status" value="1"/>
</dbReference>
<keyword evidence="6 8" id="KW-1133">Transmembrane helix</keyword>
<keyword evidence="3" id="KW-0813">Transport</keyword>
<organism evidence="9 10">
    <name type="scientific">Sediminibacterium ginsengisoli</name>
    <dbReference type="NCBI Taxonomy" id="413434"/>
    <lineage>
        <taxon>Bacteria</taxon>
        <taxon>Pseudomonadati</taxon>
        <taxon>Bacteroidota</taxon>
        <taxon>Chitinophagia</taxon>
        <taxon>Chitinophagales</taxon>
        <taxon>Chitinophagaceae</taxon>
        <taxon>Sediminibacterium</taxon>
    </lineage>
</organism>
<accession>A0A1T4MC51</accession>
<evidence type="ECO:0000313" key="9">
    <source>
        <dbReference type="EMBL" id="SJZ64456.1"/>
    </source>
</evidence>
<feature type="transmembrane region" description="Helical" evidence="8">
    <location>
        <begin position="150"/>
        <end position="174"/>
    </location>
</feature>
<proteinExistence type="inferred from homology"/>
<keyword evidence="7 8" id="KW-0472">Membrane</keyword>
<dbReference type="InterPro" id="IPR002549">
    <property type="entry name" value="AI-2E-like"/>
</dbReference>
<dbReference type="PANTHER" id="PTHR21716">
    <property type="entry name" value="TRANSMEMBRANE PROTEIN"/>
    <property type="match status" value="1"/>
</dbReference>
<dbReference type="STRING" id="413434.SAMN04488132_103305"/>
<evidence type="ECO:0000256" key="4">
    <source>
        <dbReference type="ARBA" id="ARBA00022475"/>
    </source>
</evidence>
<dbReference type="GO" id="GO:0055085">
    <property type="term" value="P:transmembrane transport"/>
    <property type="evidence" value="ECO:0007669"/>
    <property type="project" value="TreeGrafter"/>
</dbReference>
<comment type="similarity">
    <text evidence="2">Belongs to the autoinducer-2 exporter (AI-2E) (TC 2.A.86) family.</text>
</comment>
<dbReference type="GO" id="GO:0005886">
    <property type="term" value="C:plasma membrane"/>
    <property type="evidence" value="ECO:0007669"/>
    <property type="project" value="UniProtKB-SubCell"/>
</dbReference>
<dbReference type="PANTHER" id="PTHR21716:SF53">
    <property type="entry name" value="PERMEASE PERM-RELATED"/>
    <property type="match status" value="1"/>
</dbReference>
<reference evidence="9 10" key="1">
    <citation type="submission" date="2017-02" db="EMBL/GenBank/DDBJ databases">
        <authorList>
            <person name="Peterson S.W."/>
        </authorList>
    </citation>
    <scope>NUCLEOTIDE SEQUENCE [LARGE SCALE GENOMIC DNA]</scope>
    <source>
        <strain evidence="9 10">DSM 22335</strain>
    </source>
</reference>
<gene>
    <name evidence="9" type="ORF">SAMN04488132_103305</name>
</gene>
<keyword evidence="4" id="KW-1003">Cell membrane</keyword>
<feature type="transmembrane region" description="Helical" evidence="8">
    <location>
        <begin position="236"/>
        <end position="266"/>
    </location>
</feature>
<feature type="transmembrane region" description="Helical" evidence="8">
    <location>
        <begin position="208"/>
        <end position="230"/>
    </location>
</feature>
<evidence type="ECO:0000256" key="1">
    <source>
        <dbReference type="ARBA" id="ARBA00004651"/>
    </source>
</evidence>
<dbReference type="RefSeq" id="WP_078830785.1">
    <property type="nucleotide sequence ID" value="NZ_FUWH01000003.1"/>
</dbReference>